<name>A0ABQ1LPF7_9SPHI</name>
<dbReference type="Pfam" id="PF02591">
    <property type="entry name" value="Zn_ribbon_9"/>
    <property type="match status" value="1"/>
</dbReference>
<feature type="coiled-coil region" evidence="1">
    <location>
        <begin position="122"/>
        <end position="156"/>
    </location>
</feature>
<protein>
    <recommendedName>
        <fullName evidence="2">C4-type zinc ribbon domain-containing protein</fullName>
    </recommendedName>
</protein>
<organism evidence="3 4">
    <name type="scientific">Parapedobacter defluvii</name>
    <dbReference type="NCBI Taxonomy" id="2045106"/>
    <lineage>
        <taxon>Bacteria</taxon>
        <taxon>Pseudomonadati</taxon>
        <taxon>Bacteroidota</taxon>
        <taxon>Sphingobacteriia</taxon>
        <taxon>Sphingobacteriales</taxon>
        <taxon>Sphingobacteriaceae</taxon>
        <taxon>Parapedobacter</taxon>
    </lineage>
</organism>
<proteinExistence type="predicted"/>
<dbReference type="InterPro" id="IPR052376">
    <property type="entry name" value="Oxidative_Scav/Glycosyltrans"/>
</dbReference>
<dbReference type="RefSeq" id="WP_188749558.1">
    <property type="nucleotide sequence ID" value="NZ_BMIK01000004.1"/>
</dbReference>
<dbReference type="Gene3D" id="1.10.287.1490">
    <property type="match status" value="1"/>
</dbReference>
<comment type="caution">
    <text evidence="3">The sequence shown here is derived from an EMBL/GenBank/DDBJ whole genome shotgun (WGS) entry which is preliminary data.</text>
</comment>
<dbReference type="InterPro" id="IPR003743">
    <property type="entry name" value="Zf-RING_7"/>
</dbReference>
<dbReference type="PANTHER" id="PTHR39082:SF1">
    <property type="entry name" value="SCAVENGER RECEPTOR CLASS A MEMBER 3"/>
    <property type="match status" value="1"/>
</dbReference>
<feature type="coiled-coil region" evidence="1">
    <location>
        <begin position="36"/>
        <end position="91"/>
    </location>
</feature>
<sequence length="250" mass="29021">MEQTIEQKLRALWQLQTIHTQIDKIRQVRGELPMEVGDLEDEIAGLETRIEKIRGELDELEDSIVNRRNMIKDAQAAIKKYESQLNEVKNNREYDAITKEIEIQGLDIQVSEKKIREFEFEIKNKTEIYENTQATLETAKKDLEVKKGELDTITAETQKDEDELLSRAEGAEKEIEDRLLRVYRRLRTSYKNGLAVVSIDRDSCSGCHNKIPPQMQLEIRQRKKIIVCEHCGRILVDEALVHETDDTTVG</sequence>
<accession>A0ABQ1LPF7</accession>
<dbReference type="PANTHER" id="PTHR39082">
    <property type="entry name" value="PHOSPHOLIPASE C-BETA-2-RELATED"/>
    <property type="match status" value="1"/>
</dbReference>
<dbReference type="EMBL" id="BMIK01000004">
    <property type="protein sequence ID" value="GGC25594.1"/>
    <property type="molecule type" value="Genomic_DNA"/>
</dbReference>
<evidence type="ECO:0000256" key="1">
    <source>
        <dbReference type="SAM" id="Coils"/>
    </source>
</evidence>
<gene>
    <name evidence="3" type="ORF">GCM10011386_16960</name>
</gene>
<evidence type="ECO:0000313" key="4">
    <source>
        <dbReference type="Proteomes" id="UP000597338"/>
    </source>
</evidence>
<dbReference type="Proteomes" id="UP000597338">
    <property type="component" value="Unassembled WGS sequence"/>
</dbReference>
<evidence type="ECO:0000313" key="3">
    <source>
        <dbReference type="EMBL" id="GGC25594.1"/>
    </source>
</evidence>
<evidence type="ECO:0000259" key="2">
    <source>
        <dbReference type="Pfam" id="PF02591"/>
    </source>
</evidence>
<reference evidence="4" key="1">
    <citation type="journal article" date="2019" name="Int. J. Syst. Evol. Microbiol.">
        <title>The Global Catalogue of Microorganisms (GCM) 10K type strain sequencing project: providing services to taxonomists for standard genome sequencing and annotation.</title>
        <authorList>
            <consortium name="The Broad Institute Genomics Platform"/>
            <consortium name="The Broad Institute Genome Sequencing Center for Infectious Disease"/>
            <person name="Wu L."/>
            <person name="Ma J."/>
        </authorList>
    </citation>
    <scope>NUCLEOTIDE SEQUENCE [LARGE SCALE GENOMIC DNA]</scope>
    <source>
        <strain evidence="4">CGMCC 1.15342</strain>
    </source>
</reference>
<keyword evidence="4" id="KW-1185">Reference proteome</keyword>
<keyword evidence="1" id="KW-0175">Coiled coil</keyword>
<feature type="domain" description="C4-type zinc ribbon" evidence="2">
    <location>
        <begin position="203"/>
        <end position="235"/>
    </location>
</feature>